<dbReference type="OrthoDB" id="471184at2"/>
<evidence type="ECO:0000256" key="1">
    <source>
        <dbReference type="SAM" id="Coils"/>
    </source>
</evidence>
<protein>
    <submittedName>
        <fullName evidence="3">Hemolytic enterotoxin</fullName>
    </submittedName>
</protein>
<keyword evidence="2" id="KW-0812">Transmembrane</keyword>
<keyword evidence="2" id="KW-1133">Transmembrane helix</keyword>
<name>A0A1U7HGV7_9CYAN</name>
<feature type="coiled-coil region" evidence="1">
    <location>
        <begin position="16"/>
        <end position="58"/>
    </location>
</feature>
<accession>A0A1U7HGV7</accession>
<dbReference type="AlphaFoldDB" id="A0A1U7HGV7"/>
<reference evidence="3 4" key="1">
    <citation type="submission" date="2016-11" db="EMBL/GenBank/DDBJ databases">
        <title>Draft Genome Sequences of Nine Cyanobacterial Strains from Diverse Habitats.</title>
        <authorList>
            <person name="Zhu T."/>
            <person name="Hou S."/>
            <person name="Lu X."/>
            <person name="Hess W.R."/>
        </authorList>
    </citation>
    <scope>NUCLEOTIDE SEQUENCE [LARGE SCALE GENOMIC DNA]</scope>
    <source>
        <strain evidence="3 4">NIES-593</strain>
    </source>
</reference>
<sequence length="117" mass="13018">MSNTPIQVTTDLGKILERIEQKIDKLDEKFETKRDTLDKKVETKLDKIDERLNRLEVNRLEVGQTKLGGDLKALETKVGELGKQIDDQKFINCSVLIGLIVTILGGAAKLFGLVGNP</sequence>
<dbReference type="Proteomes" id="UP000186868">
    <property type="component" value="Unassembled WGS sequence"/>
</dbReference>
<feature type="transmembrane region" description="Helical" evidence="2">
    <location>
        <begin position="90"/>
        <end position="111"/>
    </location>
</feature>
<dbReference type="EMBL" id="MRCB01000012">
    <property type="protein sequence ID" value="OKH22799.1"/>
    <property type="molecule type" value="Genomic_DNA"/>
</dbReference>
<comment type="caution">
    <text evidence="3">The sequence shown here is derived from an EMBL/GenBank/DDBJ whole genome shotgun (WGS) entry which is preliminary data.</text>
</comment>
<keyword evidence="1" id="KW-0175">Coiled coil</keyword>
<gene>
    <name evidence="3" type="ORF">NIES593_11800</name>
</gene>
<keyword evidence="4" id="KW-1185">Reference proteome</keyword>
<dbReference type="RefSeq" id="WP_073599766.1">
    <property type="nucleotide sequence ID" value="NZ_MRCB01000012.1"/>
</dbReference>
<evidence type="ECO:0000313" key="4">
    <source>
        <dbReference type="Proteomes" id="UP000186868"/>
    </source>
</evidence>
<evidence type="ECO:0000256" key="2">
    <source>
        <dbReference type="SAM" id="Phobius"/>
    </source>
</evidence>
<keyword evidence="2" id="KW-0472">Membrane</keyword>
<evidence type="ECO:0000313" key="3">
    <source>
        <dbReference type="EMBL" id="OKH22799.1"/>
    </source>
</evidence>
<proteinExistence type="predicted"/>
<organism evidence="3 4">
    <name type="scientific">Hydrococcus rivularis NIES-593</name>
    <dbReference type="NCBI Taxonomy" id="1921803"/>
    <lineage>
        <taxon>Bacteria</taxon>
        <taxon>Bacillati</taxon>
        <taxon>Cyanobacteriota</taxon>
        <taxon>Cyanophyceae</taxon>
        <taxon>Pleurocapsales</taxon>
        <taxon>Hydrococcaceae</taxon>
        <taxon>Hydrococcus</taxon>
    </lineage>
</organism>